<dbReference type="PROSITE" id="PS50097">
    <property type="entry name" value="BTB"/>
    <property type="match status" value="1"/>
</dbReference>
<dbReference type="AlphaFoldDB" id="F6YTZ8"/>
<reference evidence="5" key="1">
    <citation type="journal article" date="2002" name="Science">
        <title>The draft genome of Ciona intestinalis: insights into chordate and vertebrate origins.</title>
        <authorList>
            <person name="Dehal P."/>
            <person name="Satou Y."/>
            <person name="Campbell R.K."/>
            <person name="Chapman J."/>
            <person name="Degnan B."/>
            <person name="De Tomaso A."/>
            <person name="Davidson B."/>
            <person name="Di Gregorio A."/>
            <person name="Gelpke M."/>
            <person name="Goodstein D.M."/>
            <person name="Harafuji N."/>
            <person name="Hastings K.E."/>
            <person name="Ho I."/>
            <person name="Hotta K."/>
            <person name="Huang W."/>
            <person name="Kawashima T."/>
            <person name="Lemaire P."/>
            <person name="Martinez D."/>
            <person name="Meinertzhagen I.A."/>
            <person name="Necula S."/>
            <person name="Nonaka M."/>
            <person name="Putnam N."/>
            <person name="Rash S."/>
            <person name="Saiga H."/>
            <person name="Satake M."/>
            <person name="Terry A."/>
            <person name="Yamada L."/>
            <person name="Wang H.G."/>
            <person name="Awazu S."/>
            <person name="Azumi K."/>
            <person name="Boore J."/>
            <person name="Branno M."/>
            <person name="Chin-Bow S."/>
            <person name="DeSantis R."/>
            <person name="Doyle S."/>
            <person name="Francino P."/>
            <person name="Keys D.N."/>
            <person name="Haga S."/>
            <person name="Hayashi H."/>
            <person name="Hino K."/>
            <person name="Imai K.S."/>
            <person name="Inaba K."/>
            <person name="Kano S."/>
            <person name="Kobayashi K."/>
            <person name="Kobayashi M."/>
            <person name="Lee B.I."/>
            <person name="Makabe K.W."/>
            <person name="Manohar C."/>
            <person name="Matassi G."/>
            <person name="Medina M."/>
            <person name="Mochizuki Y."/>
            <person name="Mount S."/>
            <person name="Morishita T."/>
            <person name="Miura S."/>
            <person name="Nakayama A."/>
            <person name="Nishizaka S."/>
            <person name="Nomoto H."/>
            <person name="Ohta F."/>
            <person name="Oishi K."/>
            <person name="Rigoutsos I."/>
            <person name="Sano M."/>
            <person name="Sasaki A."/>
            <person name="Sasakura Y."/>
            <person name="Shoguchi E."/>
            <person name="Shin-i T."/>
            <person name="Spagnuolo A."/>
            <person name="Stainier D."/>
            <person name="Suzuki M.M."/>
            <person name="Tassy O."/>
            <person name="Takatori N."/>
            <person name="Tokuoka M."/>
            <person name="Yagi K."/>
            <person name="Yoshizaki F."/>
            <person name="Wada S."/>
            <person name="Zhang C."/>
            <person name="Hyatt P.D."/>
            <person name="Larimer F."/>
            <person name="Detter C."/>
            <person name="Doggett N."/>
            <person name="Glavina T."/>
            <person name="Hawkins T."/>
            <person name="Richardson P."/>
            <person name="Lucas S."/>
            <person name="Kohara Y."/>
            <person name="Levine M."/>
            <person name="Satoh N."/>
            <person name="Rokhsar D.S."/>
        </authorList>
    </citation>
    <scope>NUCLEOTIDE SEQUENCE [LARGE SCALE GENOMIC DNA]</scope>
</reference>
<evidence type="ECO:0000259" key="3">
    <source>
        <dbReference type="PROSITE" id="PS50097"/>
    </source>
</evidence>
<dbReference type="OMA" id="NTWERKQ"/>
<reference evidence="4" key="3">
    <citation type="submission" date="2025-08" db="UniProtKB">
        <authorList>
            <consortium name="Ensembl"/>
        </authorList>
    </citation>
    <scope>IDENTIFICATION</scope>
</reference>
<dbReference type="SMART" id="SM00875">
    <property type="entry name" value="BACK"/>
    <property type="match status" value="1"/>
</dbReference>
<dbReference type="InterPro" id="IPR011705">
    <property type="entry name" value="BACK"/>
</dbReference>
<name>F6YTZ8_CIOIN</name>
<dbReference type="Ensembl" id="ENSCINT00000014153.3">
    <property type="protein sequence ID" value="ENSCINP00000014153.3"/>
    <property type="gene ID" value="ENSCING00000006890.3"/>
</dbReference>
<dbReference type="InterPro" id="IPR017096">
    <property type="entry name" value="BTB-kelch_protein"/>
</dbReference>
<evidence type="ECO:0000256" key="2">
    <source>
        <dbReference type="ARBA" id="ARBA00022737"/>
    </source>
</evidence>
<keyword evidence="5" id="KW-1185">Reference proteome</keyword>
<feature type="domain" description="BTB" evidence="3">
    <location>
        <begin position="15"/>
        <end position="75"/>
    </location>
</feature>
<dbReference type="PIRSF" id="PIRSF037037">
    <property type="entry name" value="Kelch-like_protein_gigaxonin"/>
    <property type="match status" value="1"/>
</dbReference>
<dbReference type="InterPro" id="IPR015915">
    <property type="entry name" value="Kelch-typ_b-propeller"/>
</dbReference>
<keyword evidence="2" id="KW-0677">Repeat</keyword>
<dbReference type="Pfam" id="PF07707">
    <property type="entry name" value="BACK"/>
    <property type="match status" value="1"/>
</dbReference>
<dbReference type="PANTHER" id="PTHR45632:SF10">
    <property type="entry name" value="BTB DOMAIN-CONTAINING PROTEIN"/>
    <property type="match status" value="1"/>
</dbReference>
<evidence type="ECO:0000256" key="1">
    <source>
        <dbReference type="ARBA" id="ARBA00022441"/>
    </source>
</evidence>
<dbReference type="InterPro" id="IPR000210">
    <property type="entry name" value="BTB/POZ_dom"/>
</dbReference>
<protein>
    <recommendedName>
        <fullName evidence="3">BTB domain-containing protein</fullName>
    </recommendedName>
</protein>
<dbReference type="GeneTree" id="ENSGT00940000164143"/>
<dbReference type="SMART" id="SM00225">
    <property type="entry name" value="BTB"/>
    <property type="match status" value="1"/>
</dbReference>
<dbReference type="InterPro" id="IPR006652">
    <property type="entry name" value="Kelch_1"/>
</dbReference>
<dbReference type="SMART" id="SM00612">
    <property type="entry name" value="Kelch"/>
    <property type="match status" value="5"/>
</dbReference>
<dbReference type="Pfam" id="PF24681">
    <property type="entry name" value="Kelch_KLHDC2_KLHL20_DRC7"/>
    <property type="match status" value="1"/>
</dbReference>
<evidence type="ECO:0000313" key="5">
    <source>
        <dbReference type="Proteomes" id="UP000008144"/>
    </source>
</evidence>
<dbReference type="SUPFAM" id="SSF117281">
    <property type="entry name" value="Kelch motif"/>
    <property type="match status" value="1"/>
</dbReference>
<dbReference type="Pfam" id="PF00651">
    <property type="entry name" value="BTB"/>
    <property type="match status" value="1"/>
</dbReference>
<dbReference type="Gene3D" id="3.30.710.10">
    <property type="entry name" value="Potassium Channel Kv1.1, Chain A"/>
    <property type="match status" value="1"/>
</dbReference>
<dbReference type="Gene3D" id="1.25.40.420">
    <property type="match status" value="1"/>
</dbReference>
<dbReference type="PANTHER" id="PTHR45632">
    <property type="entry name" value="LD33804P"/>
    <property type="match status" value="1"/>
</dbReference>
<accession>F6YTZ8</accession>
<dbReference type="InterPro" id="IPR011333">
    <property type="entry name" value="SKP1/BTB/POZ_sf"/>
</dbReference>
<dbReference type="HOGENOM" id="CLU_004253_14_2_1"/>
<dbReference type="InParanoid" id="F6YTZ8"/>
<keyword evidence="1" id="KW-0880">Kelch repeat</keyword>
<reference evidence="4" key="4">
    <citation type="submission" date="2025-09" db="UniProtKB">
        <authorList>
            <consortium name="Ensembl"/>
        </authorList>
    </citation>
    <scope>IDENTIFICATION</scope>
</reference>
<dbReference type="FunFam" id="1.25.40.420:FF:000001">
    <property type="entry name" value="Kelch-like family member 12"/>
    <property type="match status" value="1"/>
</dbReference>
<dbReference type="Gene3D" id="2.120.10.80">
    <property type="entry name" value="Kelch-type beta propeller"/>
    <property type="match status" value="1"/>
</dbReference>
<evidence type="ECO:0000313" key="4">
    <source>
        <dbReference type="Ensembl" id="ENSCINP00000014153.3"/>
    </source>
</evidence>
<dbReference type="SUPFAM" id="SSF54695">
    <property type="entry name" value="POZ domain"/>
    <property type="match status" value="1"/>
</dbReference>
<dbReference type="EMBL" id="EAAA01002724">
    <property type="status" value="NOT_ANNOTATED_CDS"/>
    <property type="molecule type" value="Genomic_DNA"/>
</dbReference>
<proteinExistence type="predicted"/>
<dbReference type="Proteomes" id="UP000008144">
    <property type="component" value="Chromosome 8"/>
</dbReference>
<reference evidence="4" key="2">
    <citation type="journal article" date="2008" name="Genome Biol.">
        <title>Improved genome assembly and evidence-based global gene model set for the chordate Ciona intestinalis: new insight into intron and operon populations.</title>
        <authorList>
            <person name="Satou Y."/>
            <person name="Mineta K."/>
            <person name="Ogasawara M."/>
            <person name="Sasakura Y."/>
            <person name="Shoguchi E."/>
            <person name="Ueno K."/>
            <person name="Yamada L."/>
            <person name="Matsumoto J."/>
            <person name="Wasserscheid J."/>
            <person name="Dewar K."/>
            <person name="Wiley G.B."/>
            <person name="Macmil S.L."/>
            <person name="Roe B.A."/>
            <person name="Zeller R.W."/>
            <person name="Hastings K.E."/>
            <person name="Lemaire P."/>
            <person name="Lindquist E."/>
            <person name="Endo T."/>
            <person name="Hotta K."/>
            <person name="Inaba K."/>
        </authorList>
    </citation>
    <scope>NUCLEOTIDE SEQUENCE [LARGE SCALE GENOMIC DNA]</scope>
    <source>
        <strain evidence="4">wild type</strain>
    </source>
</reference>
<organism evidence="4 5">
    <name type="scientific">Ciona intestinalis</name>
    <name type="common">Transparent sea squirt</name>
    <name type="synonym">Ascidia intestinalis</name>
    <dbReference type="NCBI Taxonomy" id="7719"/>
    <lineage>
        <taxon>Eukaryota</taxon>
        <taxon>Metazoa</taxon>
        <taxon>Chordata</taxon>
        <taxon>Tunicata</taxon>
        <taxon>Ascidiacea</taxon>
        <taxon>Phlebobranchia</taxon>
        <taxon>Cionidae</taxon>
        <taxon>Ciona</taxon>
    </lineage>
</organism>
<sequence length="524" mass="59044">MWKRPNLKHIRSNTTQKIVLAACSGYLKDMFVAREKKQGEIINSELTKIPLLGIKPKTVDQILEAMYSTSITLSQHTVDDMLSAASFLRIPAVVAACGDFLAEMLCVKNCLRTLQVANLYSLNELLERCYSMACKNFMTVCHQKEFLKLRYCELQSLLPRQDLAVNTELNAFDAVVRWMDGDKPTRMTYAGRLMRHIRFPFIPESELVDHVEASDYVTNVPKVGDLVREAVRFHLLAHRRSIFQTARTIPRTTFKMNAIIGSGGLSLKRDGSLTDKIFYCDVTEGEWKHLANLPEPRHHHAVAVLGGYLYVAGGDSTEGWSSPSDKVWRYDLWSEEWLTVSRMKKPRESFQMAALEMKLYVVGGRVNNGVTVAEVEVYDPATNSWDEVAPISSPRRHVAVSSLSSKVYAVGGLTVFEETFKKYCPASNTWERKQPLIKPRFSASLHSIHNRLYVVGGAIGIYGAADDFQIEVYTPGTDQWSIFKGLANTRLNEAGSCSLDSKIYLVGGYSWLNRGRIDNVECVD</sequence>